<proteinExistence type="predicted"/>
<protein>
    <submittedName>
        <fullName evidence="2">Class I SAM-dependent methyltransferase</fullName>
    </submittedName>
</protein>
<dbReference type="AlphaFoldDB" id="A0A7X3FMD4"/>
<dbReference type="GO" id="GO:0008168">
    <property type="term" value="F:methyltransferase activity"/>
    <property type="evidence" value="ECO:0007669"/>
    <property type="project" value="UniProtKB-KW"/>
</dbReference>
<feature type="domain" description="Methyltransferase type 12" evidence="1">
    <location>
        <begin position="477"/>
        <end position="587"/>
    </location>
</feature>
<dbReference type="InterPro" id="IPR029063">
    <property type="entry name" value="SAM-dependent_MTases_sf"/>
</dbReference>
<dbReference type="RefSeq" id="WP_157338336.1">
    <property type="nucleotide sequence ID" value="NZ_RHLK01000016.1"/>
</dbReference>
<gene>
    <name evidence="2" type="ORF">EDM21_20800</name>
</gene>
<keyword evidence="2" id="KW-0489">Methyltransferase</keyword>
<comment type="caution">
    <text evidence="2">The sequence shown here is derived from an EMBL/GenBank/DDBJ whole genome shotgun (WGS) entry which is preliminary data.</text>
</comment>
<evidence type="ECO:0000313" key="3">
    <source>
        <dbReference type="Proteomes" id="UP000490800"/>
    </source>
</evidence>
<dbReference type="OrthoDB" id="5106431at2"/>
<sequence>MLRSLSAISAYRHGDESVPVKDTPWLGYLVSAEERVVNLERIQSLQELADANPVLDYVERTLEVLDGLKLSFWVREILEEVLVWSETAKGGTLRQRLQWQKAGINLFVHNIGSAQLYDRFAHPEGMDQRAGTTTAASAPGPVPGRTSVIRTLIETHGLIGQYIRGEVPFQGNLPLVQLVHQGLLAPVELASLLMPLNQCIITAVSPQLWEEVRSEVEDLIGYLADGAGPGRLTLEDRLRRLRAGSIRRGENFDAGYRQVLQSVSTAAAAEARADGSAPSEPHSRDLEALLRPLEESTLWYVESALQDFTLEEVVKVLLLAVQEEPSGQTRGVNHISFERLMNAMYYDYRGVKKINVYKKRIIEKYLRELSFEDIVTGSIRRSNQHLAHRVERSGSLPDTVFFTFEFSAAAEKLIDFCVEAEKSPLYEKAVLLLFDLFELRRDAYDRFHNEEGYLADMNATADYKSIMLDYITGEHVIDIGPGGGVMLDLIERNLPDTKPVGIDISANVIEALQRKKQLENHRWEVLRGDALNLKDYVEPGSIGTVIFSSILHELYSYIEWNGSKFNRDTVGAALLSAFDVLAPGGRIIIRDGIMTEPAGLMRRIRFLAEEDGQWLRRYAKDFAGRPIRYELTSDGEAIMPVNDAMEFLYTYTWGEEAYVHEVQEQFGYFTPSEYEAFIRQTLGEEAQIIESRHFLQEGYTEALAGKIVFTDEQGSEVPLPDSTCLIVIEKKR</sequence>
<dbReference type="NCBIfam" id="NF005379">
    <property type="entry name" value="PRK06922.1"/>
    <property type="match status" value="1"/>
</dbReference>
<name>A0A7X3FMD4_9BACL</name>
<accession>A0A7X3FMD4</accession>
<keyword evidence="3" id="KW-1185">Reference proteome</keyword>
<dbReference type="SUPFAM" id="SSF53335">
    <property type="entry name" value="S-adenosyl-L-methionine-dependent methyltransferases"/>
    <property type="match status" value="1"/>
</dbReference>
<dbReference type="CDD" id="cd02440">
    <property type="entry name" value="AdoMet_MTases"/>
    <property type="match status" value="1"/>
</dbReference>
<dbReference type="Proteomes" id="UP000490800">
    <property type="component" value="Unassembled WGS sequence"/>
</dbReference>
<dbReference type="InterPro" id="IPR013217">
    <property type="entry name" value="Methyltransf_12"/>
</dbReference>
<evidence type="ECO:0000259" key="1">
    <source>
        <dbReference type="Pfam" id="PF08242"/>
    </source>
</evidence>
<organism evidence="2 3">
    <name type="scientific">Paenibacillus lutrae</name>
    <dbReference type="NCBI Taxonomy" id="2078573"/>
    <lineage>
        <taxon>Bacteria</taxon>
        <taxon>Bacillati</taxon>
        <taxon>Bacillota</taxon>
        <taxon>Bacilli</taxon>
        <taxon>Bacillales</taxon>
        <taxon>Paenibacillaceae</taxon>
        <taxon>Paenibacillus</taxon>
    </lineage>
</organism>
<dbReference type="Gene3D" id="3.40.50.150">
    <property type="entry name" value="Vaccinia Virus protein VP39"/>
    <property type="match status" value="1"/>
</dbReference>
<dbReference type="Pfam" id="PF08242">
    <property type="entry name" value="Methyltransf_12"/>
    <property type="match status" value="1"/>
</dbReference>
<reference evidence="2 3" key="1">
    <citation type="journal article" date="2019" name="Microorganisms">
        <title>Paenibacillus lutrae sp. nov., A Chitinolytic Species Isolated from A River Otter in Castril Natural Park, Granada, Spain.</title>
        <authorList>
            <person name="Rodriguez M."/>
            <person name="Reina J.C."/>
            <person name="Bejar V."/>
            <person name="Llamas I."/>
        </authorList>
    </citation>
    <scope>NUCLEOTIDE SEQUENCE [LARGE SCALE GENOMIC DNA]</scope>
    <source>
        <strain evidence="2 3">N10</strain>
    </source>
</reference>
<keyword evidence="2" id="KW-0808">Transferase</keyword>
<dbReference type="GO" id="GO:0032259">
    <property type="term" value="P:methylation"/>
    <property type="evidence" value="ECO:0007669"/>
    <property type="project" value="UniProtKB-KW"/>
</dbReference>
<evidence type="ECO:0000313" key="2">
    <source>
        <dbReference type="EMBL" id="MVP01922.1"/>
    </source>
</evidence>
<dbReference type="EMBL" id="RHLK01000016">
    <property type="protein sequence ID" value="MVP01922.1"/>
    <property type="molecule type" value="Genomic_DNA"/>
</dbReference>